<dbReference type="FunFam" id="3.10.20.90:FF:000202">
    <property type="entry name" value="Small ubiquitin-related modifier I"/>
    <property type="match status" value="1"/>
</dbReference>
<dbReference type="EMBL" id="CAJHUC010000811">
    <property type="protein sequence ID" value="CAD7698347.1"/>
    <property type="molecule type" value="Genomic_DNA"/>
</dbReference>
<dbReference type="Pfam" id="PF11976">
    <property type="entry name" value="Rad60-SLD"/>
    <property type="match status" value="1"/>
</dbReference>
<dbReference type="Gene3D" id="3.10.20.90">
    <property type="entry name" value="Phosphatidylinositol 3-kinase Catalytic Subunit, Chain A, domain 1"/>
    <property type="match status" value="1"/>
</dbReference>
<reference evidence="4" key="1">
    <citation type="submission" date="2020-12" db="EMBL/GenBank/DDBJ databases">
        <authorList>
            <person name="Iha C."/>
        </authorList>
    </citation>
    <scope>NUCLEOTIDE SEQUENCE</scope>
</reference>
<organism evidence="4 5">
    <name type="scientific">Ostreobium quekettii</name>
    <dbReference type="NCBI Taxonomy" id="121088"/>
    <lineage>
        <taxon>Eukaryota</taxon>
        <taxon>Viridiplantae</taxon>
        <taxon>Chlorophyta</taxon>
        <taxon>core chlorophytes</taxon>
        <taxon>Ulvophyceae</taxon>
        <taxon>TCBD clade</taxon>
        <taxon>Bryopsidales</taxon>
        <taxon>Ostreobineae</taxon>
        <taxon>Ostreobiaceae</taxon>
        <taxon>Ostreobium</taxon>
    </lineage>
</organism>
<dbReference type="OrthoDB" id="442921at2759"/>
<dbReference type="InterPro" id="IPR022617">
    <property type="entry name" value="Rad60/SUMO-like_dom"/>
</dbReference>
<evidence type="ECO:0000256" key="1">
    <source>
        <dbReference type="RuleBase" id="RU361190"/>
    </source>
</evidence>
<sequence length="105" mass="11859">MSEGATSDPAQAAEAANETQPKVEKGEPINVVVKDQHGHELHFKVRKTTKFEKIMKAYCEKKSLQMNQLRFLYDGERVKPDQSPEEVEMEDGDVIDCVMQQIGGH</sequence>
<feature type="domain" description="Ubiquitin-like" evidence="3">
    <location>
        <begin position="29"/>
        <end position="104"/>
    </location>
</feature>
<feature type="region of interest" description="Disordered" evidence="2">
    <location>
        <begin position="1"/>
        <end position="27"/>
    </location>
</feature>
<protein>
    <recommendedName>
        <fullName evidence="1">Small ubiquitin-related modifier</fullName>
        <shortName evidence="1">SUMO</shortName>
    </recommendedName>
</protein>
<evidence type="ECO:0000259" key="3">
    <source>
        <dbReference type="PROSITE" id="PS50053"/>
    </source>
</evidence>
<evidence type="ECO:0000313" key="5">
    <source>
        <dbReference type="Proteomes" id="UP000708148"/>
    </source>
</evidence>
<dbReference type="GO" id="GO:0005634">
    <property type="term" value="C:nucleus"/>
    <property type="evidence" value="ECO:0007669"/>
    <property type="project" value="UniProtKB-SubCell"/>
</dbReference>
<keyword evidence="5" id="KW-1185">Reference proteome</keyword>
<evidence type="ECO:0000313" key="4">
    <source>
        <dbReference type="EMBL" id="CAD7698347.1"/>
    </source>
</evidence>
<comment type="subcellular location">
    <subcellularLocation>
        <location evidence="1">Nucleus</location>
    </subcellularLocation>
</comment>
<accession>A0A8S1IWS8</accession>
<comment type="similarity">
    <text evidence="1">Belongs to the ubiquitin family. SUMO subfamily.</text>
</comment>
<keyword evidence="1" id="KW-0833">Ubl conjugation pathway</keyword>
<proteinExistence type="inferred from homology"/>
<keyword evidence="1" id="KW-0539">Nucleus</keyword>
<dbReference type="SMART" id="SM00213">
    <property type="entry name" value="UBQ"/>
    <property type="match status" value="1"/>
</dbReference>
<dbReference type="PANTHER" id="PTHR10562">
    <property type="entry name" value="SMALL UBIQUITIN-RELATED MODIFIER"/>
    <property type="match status" value="1"/>
</dbReference>
<evidence type="ECO:0000256" key="2">
    <source>
        <dbReference type="SAM" id="MobiDB-lite"/>
    </source>
</evidence>
<dbReference type="SUPFAM" id="SSF54236">
    <property type="entry name" value="Ubiquitin-like"/>
    <property type="match status" value="1"/>
</dbReference>
<name>A0A8S1IWS8_9CHLO</name>
<dbReference type="InterPro" id="IPR000626">
    <property type="entry name" value="Ubiquitin-like_dom"/>
</dbReference>
<dbReference type="Proteomes" id="UP000708148">
    <property type="component" value="Unassembled WGS sequence"/>
</dbReference>
<dbReference type="InterPro" id="IPR029071">
    <property type="entry name" value="Ubiquitin-like_domsf"/>
</dbReference>
<dbReference type="AlphaFoldDB" id="A0A8S1IWS8"/>
<gene>
    <name evidence="4" type="ORF">OSTQU699_LOCUS3708</name>
</gene>
<dbReference type="PROSITE" id="PS50053">
    <property type="entry name" value="UBIQUITIN_2"/>
    <property type="match status" value="1"/>
</dbReference>
<comment type="caution">
    <text evidence="4">The sequence shown here is derived from an EMBL/GenBank/DDBJ whole genome shotgun (WGS) entry which is preliminary data.</text>
</comment>